<reference evidence="1" key="1">
    <citation type="submission" date="2019-03" db="EMBL/GenBank/DDBJ databases">
        <title>Single cell metagenomics reveals metabolic interactions within the superorganism composed of flagellate Streblomastix strix and complex community of Bacteroidetes bacteria on its surface.</title>
        <authorList>
            <person name="Treitli S.C."/>
            <person name="Kolisko M."/>
            <person name="Husnik F."/>
            <person name="Keeling P."/>
            <person name="Hampl V."/>
        </authorList>
    </citation>
    <scope>NUCLEOTIDE SEQUENCE</scope>
    <source>
        <strain evidence="1">STM</strain>
    </source>
</reference>
<proteinExistence type="predicted"/>
<accession>A0A5J4QS68</accession>
<evidence type="ECO:0000313" key="1">
    <source>
        <dbReference type="EMBL" id="KAA6323720.1"/>
    </source>
</evidence>
<sequence length="139" mass="16503">MPKKEFIVFTTKKVFSPNLLRDIADYFQTSITSVAFRYLELGKHPIFLFHCKDGKVIYWKNIENYYRKVKDITKLSVPNNSVAMEFFNDATIYSKDESAQEIVKSTWFETKQYDLDGKYFEYCIVTKNYNTVLSVVWEP</sequence>
<comment type="caution">
    <text evidence="1">The sequence shown here is derived from an EMBL/GenBank/DDBJ whole genome shotgun (WGS) entry which is preliminary data.</text>
</comment>
<name>A0A5J4QS68_9ZZZZ</name>
<protein>
    <submittedName>
        <fullName evidence="1">Uncharacterized protein</fullName>
    </submittedName>
</protein>
<dbReference type="AlphaFoldDB" id="A0A5J4QS68"/>
<organism evidence="1">
    <name type="scientific">termite gut metagenome</name>
    <dbReference type="NCBI Taxonomy" id="433724"/>
    <lineage>
        <taxon>unclassified sequences</taxon>
        <taxon>metagenomes</taxon>
        <taxon>organismal metagenomes</taxon>
    </lineage>
</organism>
<dbReference type="EMBL" id="SNRY01002740">
    <property type="protein sequence ID" value="KAA6323720.1"/>
    <property type="molecule type" value="Genomic_DNA"/>
</dbReference>
<gene>
    <name evidence="1" type="ORF">EZS27_026866</name>
</gene>